<accession>A0A7R9C239</accession>
<keyword evidence="2" id="KW-1185">Reference proteome</keyword>
<dbReference type="EMBL" id="CAJPEX010008832">
    <property type="protein sequence ID" value="CAG0924741.1"/>
    <property type="molecule type" value="Genomic_DNA"/>
</dbReference>
<protein>
    <submittedName>
        <fullName evidence="1">Uncharacterized protein</fullName>
    </submittedName>
</protein>
<dbReference type="Proteomes" id="UP000678499">
    <property type="component" value="Unassembled WGS sequence"/>
</dbReference>
<gene>
    <name evidence="1" type="ORF">NMOB1V02_LOCUS12194</name>
</gene>
<evidence type="ECO:0000313" key="2">
    <source>
        <dbReference type="Proteomes" id="UP000678499"/>
    </source>
</evidence>
<name>A0A7R9C239_9CRUS</name>
<evidence type="ECO:0000313" key="1">
    <source>
        <dbReference type="EMBL" id="CAD7284589.1"/>
    </source>
</evidence>
<sequence length="77" mass="8290">MSEIAPGCHRDTCGVSVVVLVLYSVAGYAPANKIPSWLRISLGIAIQPCFFDDPTSCLPRLCQLDQVNVAPARICLD</sequence>
<reference evidence="1" key="1">
    <citation type="submission" date="2020-11" db="EMBL/GenBank/DDBJ databases">
        <authorList>
            <person name="Tran Van P."/>
        </authorList>
    </citation>
    <scope>NUCLEOTIDE SEQUENCE</scope>
</reference>
<proteinExistence type="predicted"/>
<dbReference type="EMBL" id="OA890869">
    <property type="protein sequence ID" value="CAD7284589.1"/>
    <property type="molecule type" value="Genomic_DNA"/>
</dbReference>
<organism evidence="1">
    <name type="scientific">Notodromas monacha</name>
    <dbReference type="NCBI Taxonomy" id="399045"/>
    <lineage>
        <taxon>Eukaryota</taxon>
        <taxon>Metazoa</taxon>
        <taxon>Ecdysozoa</taxon>
        <taxon>Arthropoda</taxon>
        <taxon>Crustacea</taxon>
        <taxon>Oligostraca</taxon>
        <taxon>Ostracoda</taxon>
        <taxon>Podocopa</taxon>
        <taxon>Podocopida</taxon>
        <taxon>Cypridocopina</taxon>
        <taxon>Cypridoidea</taxon>
        <taxon>Cyprididae</taxon>
        <taxon>Notodromas</taxon>
    </lineage>
</organism>
<dbReference type="AlphaFoldDB" id="A0A7R9C239"/>